<protein>
    <submittedName>
        <fullName evidence="1">Uncharacterized protein (DUF885 family)</fullName>
    </submittedName>
</protein>
<name>A0ABT9MUT2_9ACTN</name>
<dbReference type="PANTHER" id="PTHR33361">
    <property type="entry name" value="GLR0591 PROTEIN"/>
    <property type="match status" value="1"/>
</dbReference>
<gene>
    <name evidence="1" type="ORF">J2S43_003293</name>
</gene>
<dbReference type="Proteomes" id="UP001240984">
    <property type="component" value="Unassembled WGS sequence"/>
</dbReference>
<dbReference type="Pfam" id="PF05960">
    <property type="entry name" value="DUF885"/>
    <property type="match status" value="1"/>
</dbReference>
<evidence type="ECO:0000313" key="2">
    <source>
        <dbReference type="Proteomes" id="UP001240984"/>
    </source>
</evidence>
<accession>A0ABT9MUT2</accession>
<dbReference type="RefSeq" id="WP_306830054.1">
    <property type="nucleotide sequence ID" value="NZ_JAUSRA010000001.1"/>
</dbReference>
<reference evidence="1 2" key="1">
    <citation type="submission" date="2023-07" db="EMBL/GenBank/DDBJ databases">
        <title>Sequencing the genomes of 1000 actinobacteria strains.</title>
        <authorList>
            <person name="Klenk H.-P."/>
        </authorList>
    </citation>
    <scope>NUCLEOTIDE SEQUENCE [LARGE SCALE GENOMIC DNA]</scope>
    <source>
        <strain evidence="1 2">DSM 44710</strain>
    </source>
</reference>
<keyword evidence="2" id="KW-1185">Reference proteome</keyword>
<dbReference type="EMBL" id="JAUSRA010000001">
    <property type="protein sequence ID" value="MDP9794781.1"/>
    <property type="molecule type" value="Genomic_DNA"/>
</dbReference>
<dbReference type="InterPro" id="IPR010281">
    <property type="entry name" value="DUF885"/>
</dbReference>
<proteinExistence type="predicted"/>
<sequence>MDTLRDFLRSAFEAEIALSPQAAATLGLPHDRTRLDDHTDAAWLRRAELLETQLAQLRERFPAETLSPAERLDAELFAARVDRLRDLTPWRYHISPSSPVDGGPDTAAGFMMSRHPVVSAEDAESYVARLREVGRVLEELAVRLDTQRRLGIVPTAREIVHLRNTLKPYEDGPLLTHLTAEVEALGLDTAVLTAAQSVLEKEVRAGRDRYSAAIDEVAARPRTDDGAWSLPDGDAYYAASLRRWTTTGLTADEIHRIGLDAVARIEDEMHEVARAAGFTGTAREFGESIRADARFRYPDDEAGRARYLADMEADIAAATAAAPRAFRTLPALPVEVRAVEEWRAATAPIAFYEPGSAAAGRPARFYTNLANLAEAQKNQMAAIVYHEAVPGHHLQVALAQELPDVPAFRRHDYSLGAYVEGWGLYAERLADELGLYGDDPYTRFGMLSMQMWRACRLVLDTGLHAKRWTRDRAVEFFAAHTALPRADIGKETDRYIAIPGQATSYMIGQLRIQALRDRAETTLGPRFDLRDFHDAVLRDGALPLDVLDTRVGHWIDTAGR</sequence>
<comment type="caution">
    <text evidence="1">The sequence shown here is derived from an EMBL/GenBank/DDBJ whole genome shotgun (WGS) entry which is preliminary data.</text>
</comment>
<organism evidence="1 2">
    <name type="scientific">Catenuloplanes nepalensis</name>
    <dbReference type="NCBI Taxonomy" id="587533"/>
    <lineage>
        <taxon>Bacteria</taxon>
        <taxon>Bacillati</taxon>
        <taxon>Actinomycetota</taxon>
        <taxon>Actinomycetes</taxon>
        <taxon>Micromonosporales</taxon>
        <taxon>Micromonosporaceae</taxon>
        <taxon>Catenuloplanes</taxon>
    </lineage>
</organism>
<evidence type="ECO:0000313" key="1">
    <source>
        <dbReference type="EMBL" id="MDP9794781.1"/>
    </source>
</evidence>
<dbReference type="PANTHER" id="PTHR33361:SF2">
    <property type="entry name" value="DUF885 DOMAIN-CONTAINING PROTEIN"/>
    <property type="match status" value="1"/>
</dbReference>